<dbReference type="PANTHER" id="PTHR30441:SF4">
    <property type="entry name" value="PROTEIN ASMA"/>
    <property type="match status" value="1"/>
</dbReference>
<dbReference type="Pfam" id="PF05170">
    <property type="entry name" value="AsmA"/>
    <property type="match status" value="2"/>
</dbReference>
<protein>
    <submittedName>
        <fullName evidence="3">Outer membrane assembly protein AsmA</fullName>
    </submittedName>
</protein>
<gene>
    <name evidence="3" type="primary">asmA</name>
    <name evidence="3" type="ORF">ACFP73_05785</name>
</gene>
<name>A0ABW1VMV5_9GAMM</name>
<organism evidence="3 4">
    <name type="scientific">Tatumella punctata</name>
    <dbReference type="NCBI Taxonomy" id="399969"/>
    <lineage>
        <taxon>Bacteria</taxon>
        <taxon>Pseudomonadati</taxon>
        <taxon>Pseudomonadota</taxon>
        <taxon>Gammaproteobacteria</taxon>
        <taxon>Enterobacterales</taxon>
        <taxon>Erwiniaceae</taxon>
        <taxon>Tatumella</taxon>
    </lineage>
</organism>
<dbReference type="InterPro" id="IPR007844">
    <property type="entry name" value="AsmA"/>
</dbReference>
<keyword evidence="4" id="KW-1185">Reference proteome</keyword>
<dbReference type="RefSeq" id="WP_343878156.1">
    <property type="nucleotide sequence ID" value="NZ_BAAAFW010000095.1"/>
</dbReference>
<dbReference type="NCBIfam" id="NF008091">
    <property type="entry name" value="PRK10833.1"/>
    <property type="match status" value="1"/>
</dbReference>
<evidence type="ECO:0000313" key="3">
    <source>
        <dbReference type="EMBL" id="MFC6361615.1"/>
    </source>
</evidence>
<dbReference type="InterPro" id="IPR052894">
    <property type="entry name" value="AsmA-related"/>
</dbReference>
<dbReference type="Proteomes" id="UP001596215">
    <property type="component" value="Unassembled WGS sequence"/>
</dbReference>
<feature type="region of interest" description="Disordered" evidence="1">
    <location>
        <begin position="116"/>
        <end position="135"/>
    </location>
</feature>
<evidence type="ECO:0000313" key="4">
    <source>
        <dbReference type="Proteomes" id="UP001596215"/>
    </source>
</evidence>
<comment type="caution">
    <text evidence="3">The sequence shown here is derived from an EMBL/GenBank/DDBJ whole genome shotgun (WGS) entry which is preliminary data.</text>
</comment>
<dbReference type="EMBL" id="JBHSUC010000005">
    <property type="protein sequence ID" value="MFC6361615.1"/>
    <property type="molecule type" value="Genomic_DNA"/>
</dbReference>
<evidence type="ECO:0000256" key="1">
    <source>
        <dbReference type="SAM" id="MobiDB-lite"/>
    </source>
</evidence>
<proteinExistence type="predicted"/>
<feature type="domain" description="AsmA" evidence="2">
    <location>
        <begin position="152"/>
        <end position="500"/>
    </location>
</feature>
<accession>A0ABW1VMV5</accession>
<evidence type="ECO:0000259" key="2">
    <source>
        <dbReference type="Pfam" id="PF05170"/>
    </source>
</evidence>
<reference evidence="4" key="1">
    <citation type="journal article" date="2019" name="Int. J. Syst. Evol. Microbiol.">
        <title>The Global Catalogue of Microorganisms (GCM) 10K type strain sequencing project: providing services to taxonomists for standard genome sequencing and annotation.</title>
        <authorList>
            <consortium name="The Broad Institute Genomics Platform"/>
            <consortium name="The Broad Institute Genome Sequencing Center for Infectious Disease"/>
            <person name="Wu L."/>
            <person name="Ma J."/>
        </authorList>
    </citation>
    <scope>NUCLEOTIDE SEQUENCE [LARGE SCALE GENOMIC DNA]</scope>
    <source>
        <strain evidence="4">CGMCC 4.1530</strain>
    </source>
</reference>
<dbReference type="PANTHER" id="PTHR30441">
    <property type="entry name" value="DUF748 DOMAIN-CONTAINING PROTEIN"/>
    <property type="match status" value="1"/>
</dbReference>
<sequence>MKRLITTLAILLVVIVAGMTALVLLVNPNDFRGYMAQQVAKRSGYQLKLSGELRWHVWPKLSILSDQLSLTAPGASQPAVTAENMRLDVELLPLLSHQLKVSQVLLKNAVIRDLPSTAGERQPGSPVGPAEGPGSPAVGRGWSFDIARLDIVDSLFVWQDASGNQMNFRDLNLSVRQQKNKQGQFDFSSRVSRNQQNLQLTVSGNLDASQYPQQLGLQVTASGYQISGVDLPANGINGHAVFNAIWRPSGQQFAVSGLSLQANNSDFSGNIDGQLQPVPRLRARLVSDTADFDQLLASAGSSVSQSSPHVVRAPVIADTASQPLQQTWLRTANMDISIRASNAIWRGLPLAHLQLDTTANQGLININTLTGQSGAGNFSLPGQIDLRPAEMQVSFSPVLRNIELQPVLAFLQLPQAVKGTLTLNGQFRGNGLSNNDILNQWQGEASLGIDQLDTAPFNLPQMVSDAVTRSSDRVQAGSLAHSPVPELNGRISLTPGVLKITQLRGESHDMQLNGQGNISFSARSMDITFALLMKNWQGDSRLVQLLADQPIPLRFYGPWDKLRYALPIGQLLNGDMRNELRNRLNRWTDHTDRTAPQK</sequence>
<feature type="domain" description="AsmA" evidence="2">
    <location>
        <begin position="4"/>
        <end position="112"/>
    </location>
</feature>